<feature type="compositionally biased region" description="Polar residues" evidence="1">
    <location>
        <begin position="337"/>
        <end position="348"/>
    </location>
</feature>
<dbReference type="OMA" id="ARYMEME"/>
<organism evidence="3 4">
    <name type="scientific">Reticulomyxa filosa</name>
    <dbReference type="NCBI Taxonomy" id="46433"/>
    <lineage>
        <taxon>Eukaryota</taxon>
        <taxon>Sar</taxon>
        <taxon>Rhizaria</taxon>
        <taxon>Retaria</taxon>
        <taxon>Foraminifera</taxon>
        <taxon>Monothalamids</taxon>
        <taxon>Reticulomyxidae</taxon>
        <taxon>Reticulomyxa</taxon>
    </lineage>
</organism>
<reference evidence="3 4" key="1">
    <citation type="journal article" date="2013" name="Curr. Biol.">
        <title>The Genome of the Foraminiferan Reticulomyxa filosa.</title>
        <authorList>
            <person name="Glockner G."/>
            <person name="Hulsmann N."/>
            <person name="Schleicher M."/>
            <person name="Noegel A.A."/>
            <person name="Eichinger L."/>
            <person name="Gallinger C."/>
            <person name="Pawlowski J."/>
            <person name="Sierra R."/>
            <person name="Euteneuer U."/>
            <person name="Pillet L."/>
            <person name="Moustafa A."/>
            <person name="Platzer M."/>
            <person name="Groth M."/>
            <person name="Szafranski K."/>
            <person name="Schliwa M."/>
        </authorList>
    </citation>
    <scope>NUCLEOTIDE SEQUENCE [LARGE SCALE GENOMIC DNA]</scope>
</reference>
<feature type="compositionally biased region" description="Polar residues" evidence="1">
    <location>
        <begin position="41"/>
        <end position="66"/>
    </location>
</feature>
<keyword evidence="2" id="KW-1133">Transmembrane helix</keyword>
<gene>
    <name evidence="3" type="ORF">RFI_23875</name>
</gene>
<evidence type="ECO:0000256" key="1">
    <source>
        <dbReference type="SAM" id="MobiDB-lite"/>
    </source>
</evidence>
<evidence type="ECO:0000313" key="3">
    <source>
        <dbReference type="EMBL" id="ETO13492.1"/>
    </source>
</evidence>
<dbReference type="PANTHER" id="PTHR37935">
    <property type="entry name" value="CHROMOSOME UNDETERMINED SCAFFOLD_14, WHOLE GENOME SHOTGUN SEQUENCE"/>
    <property type="match status" value="1"/>
</dbReference>
<name>X6MJ84_RETFI</name>
<evidence type="ECO:0000256" key="2">
    <source>
        <dbReference type="SAM" id="Phobius"/>
    </source>
</evidence>
<feature type="region of interest" description="Disordered" evidence="1">
    <location>
        <begin position="41"/>
        <end position="82"/>
    </location>
</feature>
<protein>
    <submittedName>
        <fullName evidence="3">Uncharacterized protein</fullName>
    </submittedName>
</protein>
<evidence type="ECO:0000313" key="4">
    <source>
        <dbReference type="Proteomes" id="UP000023152"/>
    </source>
</evidence>
<feature type="transmembrane region" description="Helical" evidence="2">
    <location>
        <begin position="100"/>
        <end position="119"/>
    </location>
</feature>
<dbReference type="AlphaFoldDB" id="X6MJ84"/>
<keyword evidence="4" id="KW-1185">Reference proteome</keyword>
<comment type="caution">
    <text evidence="3">The sequence shown here is derived from an EMBL/GenBank/DDBJ whole genome shotgun (WGS) entry which is preliminary data.</text>
</comment>
<feature type="compositionally biased region" description="Low complexity" evidence="1">
    <location>
        <begin position="67"/>
        <end position="80"/>
    </location>
</feature>
<dbReference type="PANTHER" id="PTHR37935:SF1">
    <property type="entry name" value="CHROMOSOME UNDETERMINED SCAFFOLD_14, WHOLE GENOME SHOTGUN SEQUENCE"/>
    <property type="match status" value="1"/>
</dbReference>
<proteinExistence type="predicted"/>
<sequence>MKGLRLFRLVTSPLFKKRFPVGSGFSLRLNNLSTNNTVDGTAQATKTSPQLSSTINQSSGEDTNQVSNSSSNASGTTGSAHHPLTWQHMHEVYRKWTRMLAVRVLSLLTCIGIGVYWFWDYIEAYLTQSTANITSRTISDEELQMTAVETSKKLFLQVLQDERVIGTTQQFLLEILKSPQTTQVYFHSTCNLKKKKKKKKKTFYTLQTHHLLHIHIYIHCAQVVDSLKQLVIHVFNDNMVIEQCKYLIGSAIESKENQDKLVNALNNVLNDDSVRKEAVHLSKDTVTNVLNDQDVQKLALFFMMELMHDRNLQQHTSDTLYSIFVGALTPNIFSKSKRQSSASTQSNEAGMDSVAEEVSAVTSNF</sequence>
<dbReference type="Proteomes" id="UP000023152">
    <property type="component" value="Unassembled WGS sequence"/>
</dbReference>
<keyword evidence="2" id="KW-0812">Transmembrane</keyword>
<dbReference type="EMBL" id="ASPP01020575">
    <property type="protein sequence ID" value="ETO13492.1"/>
    <property type="molecule type" value="Genomic_DNA"/>
</dbReference>
<feature type="region of interest" description="Disordered" evidence="1">
    <location>
        <begin position="337"/>
        <end position="365"/>
    </location>
</feature>
<accession>X6MJ84</accession>
<keyword evidence="2" id="KW-0472">Membrane</keyword>